<dbReference type="OrthoDB" id="9759664at2"/>
<keyword evidence="3" id="KW-1185">Reference proteome</keyword>
<feature type="region of interest" description="Disordered" evidence="1">
    <location>
        <begin position="130"/>
        <end position="151"/>
    </location>
</feature>
<evidence type="ECO:0000313" key="3">
    <source>
        <dbReference type="Proteomes" id="UP000217289"/>
    </source>
</evidence>
<dbReference type="AlphaFoldDB" id="A0A250I8H0"/>
<sequence>MMRKGGFFFAGALLIGALGVACGEPGKPKITAALSEAWINAEGGATNITFIVVDESGEKGTGVARVTTKLGEFGDQSNNTLVTLEDGSVTVPFSCAQARYPDCAKGLAKISIKWRDTSGSVTVYVGPEGKKIQESKGSKPPPPPPPSADPNVVEMLDLLSTSDVYLHGVLSGNDITRPAVSPVVQPMRLFAGLPHDASVIKLRGDGRLVYVLDGNVYEAHADAFTQDSGGKPVYPGAFEKNDVLLSTPKCMGEVTDVHGLPQSSELYYKCGATGPYYNKSGTEVIPANYRLLAVSGANKLTFNQSTHRLTLFDSAKTARNMHSDANPKTDFMVLETARARGGGFDMIYMNGVSRQLWRVSLTGSYSRVGEYPDTDKDPTAKWDAANFTYWVQDASGNIYYPAASPGKSQRDSVIRLSLGRGGEVVYDSSKAPADAGEQWPPRFFNLMTYLSGVPLFTGP</sequence>
<evidence type="ECO:0000313" key="2">
    <source>
        <dbReference type="EMBL" id="ATB28169.1"/>
    </source>
</evidence>
<feature type="compositionally biased region" description="Pro residues" evidence="1">
    <location>
        <begin position="139"/>
        <end position="148"/>
    </location>
</feature>
<evidence type="ECO:0000256" key="1">
    <source>
        <dbReference type="SAM" id="MobiDB-lite"/>
    </source>
</evidence>
<protein>
    <recommendedName>
        <fullName evidence="4">Lipoprotein</fullName>
    </recommendedName>
</protein>
<accession>A0A250I8H0</accession>
<dbReference type="PROSITE" id="PS51257">
    <property type="entry name" value="PROKAR_LIPOPROTEIN"/>
    <property type="match status" value="1"/>
</dbReference>
<name>A0A250I8H0_9BACT</name>
<dbReference type="RefSeq" id="WP_095976872.1">
    <property type="nucleotide sequence ID" value="NZ_CP022163.1"/>
</dbReference>
<organism evidence="2 3">
    <name type="scientific">Melittangium boletus DSM 14713</name>
    <dbReference type="NCBI Taxonomy" id="1294270"/>
    <lineage>
        <taxon>Bacteria</taxon>
        <taxon>Pseudomonadati</taxon>
        <taxon>Myxococcota</taxon>
        <taxon>Myxococcia</taxon>
        <taxon>Myxococcales</taxon>
        <taxon>Cystobacterineae</taxon>
        <taxon>Archangiaceae</taxon>
        <taxon>Melittangium</taxon>
    </lineage>
</organism>
<proteinExistence type="predicted"/>
<gene>
    <name evidence="2" type="ORF">MEBOL_001615</name>
</gene>
<evidence type="ECO:0008006" key="4">
    <source>
        <dbReference type="Google" id="ProtNLM"/>
    </source>
</evidence>
<dbReference type="EMBL" id="CP022163">
    <property type="protein sequence ID" value="ATB28169.1"/>
    <property type="molecule type" value="Genomic_DNA"/>
</dbReference>
<dbReference type="KEGG" id="mbd:MEBOL_001615"/>
<reference evidence="2 3" key="1">
    <citation type="submission" date="2017-06" db="EMBL/GenBank/DDBJ databases">
        <authorList>
            <person name="Kim H.J."/>
            <person name="Triplett B.A."/>
        </authorList>
    </citation>
    <scope>NUCLEOTIDE SEQUENCE [LARGE SCALE GENOMIC DNA]</scope>
    <source>
        <strain evidence="2 3">DSM 14713</strain>
    </source>
</reference>
<dbReference type="Proteomes" id="UP000217289">
    <property type="component" value="Chromosome"/>
</dbReference>